<evidence type="ECO:0000256" key="1">
    <source>
        <dbReference type="SAM" id="MobiDB-lite"/>
    </source>
</evidence>
<gene>
    <name evidence="4" type="ORF">QJS35_20365</name>
</gene>
<dbReference type="Proteomes" id="UP001493487">
    <property type="component" value="Unassembled WGS sequence"/>
</dbReference>
<dbReference type="Gene3D" id="2.60.40.420">
    <property type="entry name" value="Cupredoxins - blue copper proteins"/>
    <property type="match status" value="1"/>
</dbReference>
<evidence type="ECO:0000313" key="5">
    <source>
        <dbReference type="Proteomes" id="UP001493487"/>
    </source>
</evidence>
<comment type="caution">
    <text evidence="4">The sequence shown here is derived from an EMBL/GenBank/DDBJ whole genome shotgun (WGS) entry which is preliminary data.</text>
</comment>
<name>A0ABV1KXH2_9BACL</name>
<accession>A0ABV1KXH2</accession>
<evidence type="ECO:0000313" key="4">
    <source>
        <dbReference type="EMBL" id="MEQ4484743.1"/>
    </source>
</evidence>
<feature type="compositionally biased region" description="Low complexity" evidence="1">
    <location>
        <begin position="31"/>
        <end position="59"/>
    </location>
</feature>
<dbReference type="InterPro" id="IPR008972">
    <property type="entry name" value="Cupredoxin"/>
</dbReference>
<feature type="signal peptide" evidence="2">
    <location>
        <begin position="1"/>
        <end position="27"/>
    </location>
</feature>
<feature type="region of interest" description="Disordered" evidence="1">
    <location>
        <begin position="31"/>
        <end position="63"/>
    </location>
</feature>
<dbReference type="InterPro" id="IPR028096">
    <property type="entry name" value="EfeO_Cupredoxin"/>
</dbReference>
<dbReference type="Pfam" id="PF13473">
    <property type="entry name" value="Cupredoxin_1"/>
    <property type="match status" value="1"/>
</dbReference>
<proteinExistence type="predicted"/>
<dbReference type="RefSeq" id="WP_232187121.1">
    <property type="nucleotide sequence ID" value="NZ_JAIOAP010000011.1"/>
</dbReference>
<protein>
    <submittedName>
        <fullName evidence="4">Cupredoxin domain-containing protein</fullName>
    </submittedName>
</protein>
<keyword evidence="2" id="KW-0732">Signal</keyword>
<reference evidence="4 5" key="1">
    <citation type="journal article" date="2023" name="Genome Announc.">
        <title>Pan-Genome Analyses of the Genus Cohnella and Proposal of the Novel Species Cohnella silvisoli sp. nov., Isolated from Forest Soil.</title>
        <authorList>
            <person name="Wang C."/>
            <person name="Mao L."/>
            <person name="Bao G."/>
            <person name="Zhu H."/>
        </authorList>
    </citation>
    <scope>NUCLEOTIDE SEQUENCE [LARGE SCALE GENOMIC DNA]</scope>
    <source>
        <strain evidence="4 5">NL03-T5-1</strain>
    </source>
</reference>
<sequence>MMKLSRKSTLFFALVALSAVLALSACGSNNNNNASPSSSESPSDSAPASASSSASTPAAGGETKEITVTATNFEFDAQEIKAKVGDTIVLTLKNDSGNHGLEIKDLNVKIKNGESATIVLDKAGTYDFNCSIMCGTGHDSMVGKLIVE</sequence>
<evidence type="ECO:0000259" key="3">
    <source>
        <dbReference type="Pfam" id="PF13473"/>
    </source>
</evidence>
<dbReference type="PROSITE" id="PS51257">
    <property type="entry name" value="PROKAR_LIPOPROTEIN"/>
    <property type="match status" value="1"/>
</dbReference>
<evidence type="ECO:0000256" key="2">
    <source>
        <dbReference type="SAM" id="SignalP"/>
    </source>
</evidence>
<dbReference type="EMBL" id="JASKHM010000012">
    <property type="protein sequence ID" value="MEQ4484743.1"/>
    <property type="molecule type" value="Genomic_DNA"/>
</dbReference>
<feature type="chain" id="PRO_5046592766" evidence="2">
    <location>
        <begin position="28"/>
        <end position="148"/>
    </location>
</feature>
<dbReference type="SUPFAM" id="SSF49503">
    <property type="entry name" value="Cupredoxins"/>
    <property type="match status" value="1"/>
</dbReference>
<organism evidence="4 5">
    <name type="scientific">Cohnella silvisoli</name>
    <dbReference type="NCBI Taxonomy" id="2873699"/>
    <lineage>
        <taxon>Bacteria</taxon>
        <taxon>Bacillati</taxon>
        <taxon>Bacillota</taxon>
        <taxon>Bacilli</taxon>
        <taxon>Bacillales</taxon>
        <taxon>Paenibacillaceae</taxon>
        <taxon>Cohnella</taxon>
    </lineage>
</organism>
<keyword evidence="5" id="KW-1185">Reference proteome</keyword>
<feature type="domain" description="EfeO-type cupredoxin-like" evidence="3">
    <location>
        <begin position="55"/>
        <end position="147"/>
    </location>
</feature>